<evidence type="ECO:0000256" key="1">
    <source>
        <dbReference type="SAM" id="Phobius"/>
    </source>
</evidence>
<dbReference type="Proteomes" id="UP000292939">
    <property type="component" value="Chromosome"/>
</dbReference>
<accession>A0A4P6UIK8</accession>
<keyword evidence="1" id="KW-0472">Membrane</keyword>
<dbReference type="KEGG" id="hgr:DW355_02980"/>
<reference evidence="2 3" key="1">
    <citation type="submission" date="2018-07" db="EMBL/GenBank/DDBJ databases">
        <title>Exploring interactions and the metabolic potential of the ultra-small soil bacteria Hylemonella gracilis.</title>
        <authorList>
            <person name="Tyc O."/>
            <person name="Kulkarni P."/>
            <person name="Gawehns F."/>
            <person name="Hundscheid M."/>
            <person name="Zweers H."/>
            <person name="Garbeva P."/>
        </authorList>
    </citation>
    <scope>NUCLEOTIDE SEQUENCE [LARGE SCALE GENOMIC DNA]</scope>
    <source>
        <strain evidence="2 3">NS1</strain>
    </source>
</reference>
<protein>
    <recommendedName>
        <fullName evidence="4">Two-component sensor kinase N-terminal domain-containing protein</fullName>
    </recommendedName>
</protein>
<keyword evidence="1" id="KW-0812">Transmembrane</keyword>
<feature type="transmembrane region" description="Helical" evidence="1">
    <location>
        <begin position="12"/>
        <end position="31"/>
    </location>
</feature>
<keyword evidence="1" id="KW-1133">Transmembrane helix</keyword>
<dbReference type="EMBL" id="CP031395">
    <property type="protein sequence ID" value="QBK03875.1"/>
    <property type="molecule type" value="Genomic_DNA"/>
</dbReference>
<dbReference type="AlphaFoldDB" id="A0A4P6UIK8"/>
<gene>
    <name evidence="2" type="ORF">DW355_02980</name>
</gene>
<evidence type="ECO:0000313" key="2">
    <source>
        <dbReference type="EMBL" id="QBK03875.1"/>
    </source>
</evidence>
<evidence type="ECO:0000313" key="3">
    <source>
        <dbReference type="Proteomes" id="UP000292939"/>
    </source>
</evidence>
<evidence type="ECO:0008006" key="4">
    <source>
        <dbReference type="Google" id="ProtNLM"/>
    </source>
</evidence>
<name>A0A4P6UIK8_9BURK</name>
<proteinExistence type="predicted"/>
<organism evidence="2 3">
    <name type="scientific">Hylemonella gracilis</name>
    <dbReference type="NCBI Taxonomy" id="80880"/>
    <lineage>
        <taxon>Bacteria</taxon>
        <taxon>Pseudomonadati</taxon>
        <taxon>Pseudomonadota</taxon>
        <taxon>Betaproteobacteria</taxon>
        <taxon>Burkholderiales</taxon>
        <taxon>Comamonadaceae</taxon>
        <taxon>Hylemonella</taxon>
    </lineage>
</organism>
<sequence>MKIAPFHRLYLRLWLAVVGAIGVLTLIFAWITHIERVQAERARESDRAQRPGREIVLRNAEGEVLGRALTLRPSRTPPRPSHGAGFGPGLSFEVPMRDGQILHIWLPAPRAGTCSSRPLLPGGSPLTACPACSSCWC</sequence>